<comment type="caution">
    <text evidence="2">The sequence shown here is derived from an EMBL/GenBank/DDBJ whole genome shotgun (WGS) entry which is preliminary data.</text>
</comment>
<sequence length="214" mass="24287">MIRNNNIMPRKAGNISYCRLMRINKEIVSARFDFSNSWRKSQTETVLACTSATGTNWMPPTILYKGNNDLLNGTVFAMTTKWHITKEELCNFLRHFNSHRIPGKSLLIFDGHRSHVDNCVLDVSESLGIQLFCLPAHCSHELQPLDERFFNFLKLGSGQFPEEKSRKTTRETTVLKSPGHKQLPRNVLSGFRATGILRCDPHINPETACAPSDV</sequence>
<dbReference type="EMBL" id="JARBHB010000007">
    <property type="protein sequence ID" value="KAJ8879139.1"/>
    <property type="molecule type" value="Genomic_DNA"/>
</dbReference>
<dbReference type="PANTHER" id="PTHR19303">
    <property type="entry name" value="TRANSPOSON"/>
    <property type="match status" value="1"/>
</dbReference>
<feature type="domain" description="DDE-1" evidence="1">
    <location>
        <begin position="43"/>
        <end position="154"/>
    </location>
</feature>
<evidence type="ECO:0000313" key="2">
    <source>
        <dbReference type="EMBL" id="KAJ8879139.1"/>
    </source>
</evidence>
<protein>
    <recommendedName>
        <fullName evidence="1">DDE-1 domain-containing protein</fullName>
    </recommendedName>
</protein>
<proteinExistence type="predicted"/>
<gene>
    <name evidence="2" type="ORF">PR048_019745</name>
</gene>
<keyword evidence="3" id="KW-1185">Reference proteome</keyword>
<dbReference type="Proteomes" id="UP001159363">
    <property type="component" value="Chromosome 6"/>
</dbReference>
<evidence type="ECO:0000313" key="3">
    <source>
        <dbReference type="Proteomes" id="UP001159363"/>
    </source>
</evidence>
<accession>A0ABQ9H4B1</accession>
<dbReference type="InterPro" id="IPR050863">
    <property type="entry name" value="CenT-Element_Derived"/>
</dbReference>
<dbReference type="InterPro" id="IPR004875">
    <property type="entry name" value="DDE_SF_endonuclease_dom"/>
</dbReference>
<evidence type="ECO:0000259" key="1">
    <source>
        <dbReference type="Pfam" id="PF03184"/>
    </source>
</evidence>
<reference evidence="2 3" key="1">
    <citation type="submission" date="2023-02" db="EMBL/GenBank/DDBJ databases">
        <title>LHISI_Scaffold_Assembly.</title>
        <authorList>
            <person name="Stuart O.P."/>
            <person name="Cleave R."/>
            <person name="Magrath M.J.L."/>
            <person name="Mikheyev A.S."/>
        </authorList>
    </citation>
    <scope>NUCLEOTIDE SEQUENCE [LARGE SCALE GENOMIC DNA]</scope>
    <source>
        <strain evidence="2">Daus_M_001</strain>
        <tissue evidence="2">Leg muscle</tissue>
    </source>
</reference>
<dbReference type="InterPro" id="IPR036397">
    <property type="entry name" value="RNaseH_sf"/>
</dbReference>
<dbReference type="Gene3D" id="3.30.420.10">
    <property type="entry name" value="Ribonuclease H-like superfamily/Ribonuclease H"/>
    <property type="match status" value="1"/>
</dbReference>
<dbReference type="PANTHER" id="PTHR19303:SF74">
    <property type="entry name" value="POGO TRANSPOSABLE ELEMENT WITH KRAB DOMAIN"/>
    <property type="match status" value="1"/>
</dbReference>
<name>A0ABQ9H4B1_9NEOP</name>
<dbReference type="Pfam" id="PF03184">
    <property type="entry name" value="DDE_1"/>
    <property type="match status" value="1"/>
</dbReference>
<organism evidence="2 3">
    <name type="scientific">Dryococelus australis</name>
    <dbReference type="NCBI Taxonomy" id="614101"/>
    <lineage>
        <taxon>Eukaryota</taxon>
        <taxon>Metazoa</taxon>
        <taxon>Ecdysozoa</taxon>
        <taxon>Arthropoda</taxon>
        <taxon>Hexapoda</taxon>
        <taxon>Insecta</taxon>
        <taxon>Pterygota</taxon>
        <taxon>Neoptera</taxon>
        <taxon>Polyneoptera</taxon>
        <taxon>Phasmatodea</taxon>
        <taxon>Verophasmatodea</taxon>
        <taxon>Anareolatae</taxon>
        <taxon>Phasmatidae</taxon>
        <taxon>Eurycanthinae</taxon>
        <taxon>Dryococelus</taxon>
    </lineage>
</organism>